<evidence type="ECO:0000313" key="3">
    <source>
        <dbReference type="Proteomes" id="UP000186817"/>
    </source>
</evidence>
<evidence type="ECO:0000313" key="2">
    <source>
        <dbReference type="EMBL" id="OLP84511.1"/>
    </source>
</evidence>
<evidence type="ECO:0000256" key="1">
    <source>
        <dbReference type="SAM" id="MobiDB-lite"/>
    </source>
</evidence>
<dbReference type="EMBL" id="LSRX01001036">
    <property type="protein sequence ID" value="OLP84511.1"/>
    <property type="molecule type" value="Genomic_DNA"/>
</dbReference>
<keyword evidence="3" id="KW-1185">Reference proteome</keyword>
<dbReference type="Proteomes" id="UP000186817">
    <property type="component" value="Unassembled WGS sequence"/>
</dbReference>
<feature type="compositionally biased region" description="Basic and acidic residues" evidence="1">
    <location>
        <begin position="51"/>
        <end position="60"/>
    </location>
</feature>
<name>A0A1Q9CNK7_SYMMI</name>
<comment type="caution">
    <text evidence="2">The sequence shown here is derived from an EMBL/GenBank/DDBJ whole genome shotgun (WGS) entry which is preliminary data.</text>
</comment>
<accession>A0A1Q9CNK7</accession>
<dbReference type="AlphaFoldDB" id="A0A1Q9CNK7"/>
<protein>
    <submittedName>
        <fullName evidence="2">Uncharacterized protein</fullName>
    </submittedName>
</protein>
<sequence>MGLRCSVVDAIRMDKGGKFPARGKLRADRKELDLMAGEEAETTQEVSSPEASRKKIKDATKALVMRSN</sequence>
<proteinExistence type="predicted"/>
<organism evidence="2 3">
    <name type="scientific">Symbiodinium microadriaticum</name>
    <name type="common">Dinoflagellate</name>
    <name type="synonym">Zooxanthella microadriatica</name>
    <dbReference type="NCBI Taxonomy" id="2951"/>
    <lineage>
        <taxon>Eukaryota</taxon>
        <taxon>Sar</taxon>
        <taxon>Alveolata</taxon>
        <taxon>Dinophyceae</taxon>
        <taxon>Suessiales</taxon>
        <taxon>Symbiodiniaceae</taxon>
        <taxon>Symbiodinium</taxon>
    </lineage>
</organism>
<gene>
    <name evidence="2" type="ORF">AK812_SmicGene34609</name>
</gene>
<feature type="region of interest" description="Disordered" evidence="1">
    <location>
        <begin position="37"/>
        <end position="68"/>
    </location>
</feature>
<reference evidence="2 3" key="1">
    <citation type="submission" date="2016-02" db="EMBL/GenBank/DDBJ databases">
        <title>Genome analysis of coral dinoflagellate symbionts highlights evolutionary adaptations to a symbiotic lifestyle.</title>
        <authorList>
            <person name="Aranda M."/>
            <person name="Li Y."/>
            <person name="Liew Y.J."/>
            <person name="Baumgarten S."/>
            <person name="Simakov O."/>
            <person name="Wilson M."/>
            <person name="Piel J."/>
            <person name="Ashoor H."/>
            <person name="Bougouffa S."/>
            <person name="Bajic V.B."/>
            <person name="Ryu T."/>
            <person name="Ravasi T."/>
            <person name="Bayer T."/>
            <person name="Micklem G."/>
            <person name="Kim H."/>
            <person name="Bhak J."/>
            <person name="Lajeunesse T.C."/>
            <person name="Voolstra C.R."/>
        </authorList>
    </citation>
    <scope>NUCLEOTIDE SEQUENCE [LARGE SCALE GENOMIC DNA]</scope>
    <source>
        <strain evidence="2 3">CCMP2467</strain>
    </source>
</reference>